<dbReference type="EMBL" id="JAHMHR010000011">
    <property type="protein sequence ID" value="KAK1688627.1"/>
    <property type="molecule type" value="Genomic_DNA"/>
</dbReference>
<gene>
    <name evidence="1" type="ORF">BDP55DRAFT_738357</name>
</gene>
<keyword evidence="2" id="KW-1185">Reference proteome</keyword>
<dbReference type="Proteomes" id="UP001224890">
    <property type="component" value="Unassembled WGS sequence"/>
</dbReference>
<proteinExistence type="predicted"/>
<accession>A0AAJ0AQQ7</accession>
<feature type="non-terminal residue" evidence="1">
    <location>
        <position position="1"/>
    </location>
</feature>
<dbReference type="AlphaFoldDB" id="A0AAJ0AQQ7"/>
<protein>
    <submittedName>
        <fullName evidence="1">Uncharacterized protein</fullName>
    </submittedName>
</protein>
<organism evidence="1 2">
    <name type="scientific">Colletotrichum godetiae</name>
    <dbReference type="NCBI Taxonomy" id="1209918"/>
    <lineage>
        <taxon>Eukaryota</taxon>
        <taxon>Fungi</taxon>
        <taxon>Dikarya</taxon>
        <taxon>Ascomycota</taxon>
        <taxon>Pezizomycotina</taxon>
        <taxon>Sordariomycetes</taxon>
        <taxon>Hypocreomycetidae</taxon>
        <taxon>Glomerellales</taxon>
        <taxon>Glomerellaceae</taxon>
        <taxon>Colletotrichum</taxon>
        <taxon>Colletotrichum acutatum species complex</taxon>
    </lineage>
</organism>
<dbReference type="GeneID" id="85464911"/>
<dbReference type="RefSeq" id="XP_060432322.1">
    <property type="nucleotide sequence ID" value="XM_060580385.1"/>
</dbReference>
<comment type="caution">
    <text evidence="1">The sequence shown here is derived from an EMBL/GenBank/DDBJ whole genome shotgun (WGS) entry which is preliminary data.</text>
</comment>
<reference evidence="1" key="1">
    <citation type="submission" date="2021-06" db="EMBL/GenBank/DDBJ databases">
        <title>Comparative genomics, transcriptomics and evolutionary studies reveal genomic signatures of adaptation to plant cell wall in hemibiotrophic fungi.</title>
        <authorList>
            <consortium name="DOE Joint Genome Institute"/>
            <person name="Baroncelli R."/>
            <person name="Diaz J.F."/>
            <person name="Benocci T."/>
            <person name="Peng M."/>
            <person name="Battaglia E."/>
            <person name="Haridas S."/>
            <person name="Andreopoulos W."/>
            <person name="Labutti K."/>
            <person name="Pangilinan J."/>
            <person name="Floch G.L."/>
            <person name="Makela M.R."/>
            <person name="Henrissat B."/>
            <person name="Grigoriev I.V."/>
            <person name="Crouch J.A."/>
            <person name="De Vries R.P."/>
            <person name="Sukno S.A."/>
            <person name="Thon M.R."/>
        </authorList>
    </citation>
    <scope>NUCLEOTIDE SEQUENCE</scope>
    <source>
        <strain evidence="1">CBS 193.32</strain>
    </source>
</reference>
<evidence type="ECO:0000313" key="1">
    <source>
        <dbReference type="EMBL" id="KAK1688627.1"/>
    </source>
</evidence>
<name>A0AAJ0AQQ7_9PEZI</name>
<sequence>YSPGFPPALEAGLQCSSELDVRTRDRHTPAGLTAVTSNCSQCRQRLNGKYKVPTLRYLRYRKMEGRAGAWRAVRKEEGGRSTSLGQARRTSTALDCSCSKHTYFRAFLCRSFGASLPPLPSPSLSLPSRQYPSTPVPVRPCSSPPPRPFLFHFQLAAASASVRHPSKEITTLLSSFFPPLFPSSPFLPTFHLPPLVLTLANSLCPVLLLFPTFL</sequence>
<evidence type="ECO:0000313" key="2">
    <source>
        <dbReference type="Proteomes" id="UP001224890"/>
    </source>
</evidence>